<keyword evidence="2" id="KW-0472">Membrane</keyword>
<dbReference type="EMBL" id="CP139960">
    <property type="protein sequence ID" value="WQD40051.1"/>
    <property type="molecule type" value="Genomic_DNA"/>
</dbReference>
<evidence type="ECO:0000256" key="1">
    <source>
        <dbReference type="SAM" id="Coils"/>
    </source>
</evidence>
<dbReference type="Proteomes" id="UP001325680">
    <property type="component" value="Chromosome"/>
</dbReference>
<accession>A0ABZ0WA75</accession>
<protein>
    <submittedName>
        <fullName evidence="3">Uncharacterized protein</fullName>
    </submittedName>
</protein>
<evidence type="ECO:0000313" key="4">
    <source>
        <dbReference type="Proteomes" id="UP001325680"/>
    </source>
</evidence>
<keyword evidence="2" id="KW-1133">Transmembrane helix</keyword>
<reference evidence="3 4" key="1">
    <citation type="submission" date="2023-12" db="EMBL/GenBank/DDBJ databases">
        <title>Genome sequencing and assembly of bacterial species from a model synthetic community.</title>
        <authorList>
            <person name="Hogle S.L."/>
        </authorList>
    </citation>
    <scope>NUCLEOTIDE SEQUENCE [LARGE SCALE GENOMIC DNA]</scope>
    <source>
        <strain evidence="3 4">HAMBI_3031</strain>
    </source>
</reference>
<gene>
    <name evidence="3" type="ORF">U0035_07825</name>
</gene>
<dbReference type="RefSeq" id="WP_114789441.1">
    <property type="nucleotide sequence ID" value="NZ_CP139960.1"/>
</dbReference>
<evidence type="ECO:0000313" key="3">
    <source>
        <dbReference type="EMBL" id="WQD40051.1"/>
    </source>
</evidence>
<keyword evidence="1" id="KW-0175">Coiled coil</keyword>
<keyword evidence="4" id="KW-1185">Reference proteome</keyword>
<keyword evidence="2" id="KW-0812">Transmembrane</keyword>
<evidence type="ECO:0000256" key="2">
    <source>
        <dbReference type="SAM" id="Phobius"/>
    </source>
</evidence>
<sequence length="137" mass="16078">MITIQVVALLLVLMYILYIYQKNKNEKKAYRSAQEELLHARQRLSEASEDFNYIEKEIFQLINEQFEEPYAEYISNGIVDIGMPTTFLTMAWGHPQRIEKIDAPTGDENWYYKEHKLSGASTQVVVENQRVIKLKDC</sequence>
<organism evidence="3 4">
    <name type="scientific">Niabella yanshanensis</name>
    <dbReference type="NCBI Taxonomy" id="577386"/>
    <lineage>
        <taxon>Bacteria</taxon>
        <taxon>Pseudomonadati</taxon>
        <taxon>Bacteroidota</taxon>
        <taxon>Chitinophagia</taxon>
        <taxon>Chitinophagales</taxon>
        <taxon>Chitinophagaceae</taxon>
        <taxon>Niabella</taxon>
    </lineage>
</organism>
<proteinExistence type="predicted"/>
<feature type="transmembrane region" description="Helical" evidence="2">
    <location>
        <begin position="6"/>
        <end position="21"/>
    </location>
</feature>
<name>A0ABZ0WA75_9BACT</name>
<feature type="coiled-coil region" evidence="1">
    <location>
        <begin position="23"/>
        <end position="50"/>
    </location>
</feature>